<dbReference type="RefSeq" id="WP_007926515.1">
    <property type="nucleotide sequence ID" value="NZ_ALWX01000024.1"/>
</dbReference>
<evidence type="ECO:0008006" key="7">
    <source>
        <dbReference type="Google" id="ProtNLM"/>
    </source>
</evidence>
<dbReference type="EMBL" id="ALWX01000024">
    <property type="protein sequence ID" value="EKA61538.1"/>
    <property type="molecule type" value="Genomic_DNA"/>
</dbReference>
<dbReference type="Gene3D" id="3.40.710.10">
    <property type="entry name" value="DD-peptidase/beta-lactamase superfamily"/>
    <property type="match status" value="1"/>
</dbReference>
<feature type="chain" id="PRO_5044735198" description="Serine hydrolase" evidence="2">
    <location>
        <begin position="23"/>
        <end position="289"/>
    </location>
</feature>
<feature type="region of interest" description="Disordered" evidence="1">
    <location>
        <begin position="25"/>
        <end position="58"/>
    </location>
</feature>
<dbReference type="Proteomes" id="UP000288711">
    <property type="component" value="Unassembled WGS sequence"/>
</dbReference>
<reference evidence="4 6" key="1">
    <citation type="journal article" date="2009" name="Int. J. Syst. Evol. Microbiol.">
        <title>Janibacter hoylei sp. nov., Bacillus isronensis sp. nov. and Bacillus aryabhattai sp. nov., isolated from cryotubes used for collecting air from the upper atmosphere.</title>
        <authorList>
            <person name="Shivaji S."/>
            <person name="Chaturvedi P."/>
            <person name="Begum Z."/>
            <person name="Pindi P.K."/>
            <person name="Manorama R."/>
            <person name="Padmanaban D.A."/>
            <person name="Shouche Y.S."/>
            <person name="Pawar S."/>
            <person name="Vaishampayan P."/>
            <person name="Dutt C.B."/>
            <person name="Datta G.N."/>
            <person name="Manchanda R.K."/>
            <person name="Rao U.R."/>
            <person name="Bhargava P.M."/>
            <person name="Narlikar J.V."/>
        </authorList>
    </citation>
    <scope>NUCLEOTIDE SEQUENCE [LARGE SCALE GENOMIC DNA]</scope>
    <source>
        <strain evidence="4 6">PVAS-1</strain>
    </source>
</reference>
<dbReference type="eggNOG" id="COG2367">
    <property type="taxonomic scope" value="Bacteria"/>
</dbReference>
<proteinExistence type="predicted"/>
<organism evidence="3 5">
    <name type="scientific">Janibacter hoylei PVAS-1</name>
    <dbReference type="NCBI Taxonomy" id="1210046"/>
    <lineage>
        <taxon>Bacteria</taxon>
        <taxon>Bacillati</taxon>
        <taxon>Actinomycetota</taxon>
        <taxon>Actinomycetes</taxon>
        <taxon>Micrococcales</taxon>
        <taxon>Intrasporangiaceae</taxon>
        <taxon>Janibacter</taxon>
    </lineage>
</organism>
<dbReference type="AlphaFoldDB" id="K1EQM8"/>
<dbReference type="PROSITE" id="PS51257">
    <property type="entry name" value="PROKAR_LIPOPROTEIN"/>
    <property type="match status" value="1"/>
</dbReference>
<dbReference type="EMBL" id="PIPF01000006">
    <property type="protein sequence ID" value="RWU83998.1"/>
    <property type="molecule type" value="Genomic_DNA"/>
</dbReference>
<feature type="signal peptide" evidence="2">
    <location>
        <begin position="1"/>
        <end position="22"/>
    </location>
</feature>
<comment type="caution">
    <text evidence="3">The sequence shown here is derived from an EMBL/GenBank/DDBJ whole genome shotgun (WGS) entry which is preliminary data.</text>
</comment>
<evidence type="ECO:0000313" key="5">
    <source>
        <dbReference type="Proteomes" id="UP000004474"/>
    </source>
</evidence>
<protein>
    <recommendedName>
        <fullName evidence="7">Serine hydrolase</fullName>
    </recommendedName>
</protein>
<keyword evidence="2" id="KW-0732">Signal</keyword>
<evidence type="ECO:0000313" key="6">
    <source>
        <dbReference type="Proteomes" id="UP000288711"/>
    </source>
</evidence>
<dbReference type="Proteomes" id="UP000004474">
    <property type="component" value="Unassembled WGS sequence"/>
</dbReference>
<evidence type="ECO:0000256" key="1">
    <source>
        <dbReference type="SAM" id="MobiDB-lite"/>
    </source>
</evidence>
<dbReference type="OrthoDB" id="3729831at2"/>
<evidence type="ECO:0000313" key="3">
    <source>
        <dbReference type="EMBL" id="EKA61538.1"/>
    </source>
</evidence>
<dbReference type="SUPFAM" id="SSF56601">
    <property type="entry name" value="beta-lactamase/transpeptidase-like"/>
    <property type="match status" value="1"/>
</dbReference>
<reference evidence="4" key="3">
    <citation type="submission" date="2017-11" db="EMBL/GenBank/DDBJ databases">
        <authorList>
            <person name="Seuylemezian A."/>
            <person name="Cooper K."/>
            <person name="Vaishampayan P."/>
        </authorList>
    </citation>
    <scope>NUCLEOTIDE SEQUENCE</scope>
    <source>
        <strain evidence="4">PVAS-1</strain>
    </source>
</reference>
<gene>
    <name evidence="3" type="ORF">B277_07121</name>
    <name evidence="4" type="ORF">CWN80_06275</name>
</gene>
<evidence type="ECO:0000313" key="4">
    <source>
        <dbReference type="EMBL" id="RWU83998.1"/>
    </source>
</evidence>
<dbReference type="PATRIC" id="fig|1210046.3.peg.1379"/>
<evidence type="ECO:0000256" key="2">
    <source>
        <dbReference type="SAM" id="SignalP"/>
    </source>
</evidence>
<sequence length="289" mass="29394">MRRRLLGGSLLTAFVVATGACGAPEGPSSAASSSSSTPSTSVTSTASPTSTKPSAGLARDVRRVVADHPDADIALAYAPVGGGVPVVVGDAPPLVAWSTIKVPLALAVVRAGDGERLSTDITSALTASDNEAAARLWESLGDGASASGAVEEQLRRGGDRRTGVPSRVVVEGYSPFGQATWRLTDQTRMTSALPCLSGSRPVTTAMGQVVDGQRWGLGGIAGARYKGGWGSTPEGYVVRQLGIVPGEGGRTAVTLQVRTGTHAQGTAIADQLAQVVRRHRDELPAGACS</sequence>
<reference evidence="3 5" key="2">
    <citation type="journal article" date="2012" name="J. Bacteriol.">
        <title>Genome Sequence of Janibacter hoylei MTCC8307, Isolated from the Stratospheric Air.</title>
        <authorList>
            <person name="Pawar S.P."/>
            <person name="Dhotre D.P."/>
            <person name="Shetty S.A."/>
            <person name="Chowdhury S.P."/>
            <person name="Chaudhari B.L."/>
            <person name="Shouche Y.S."/>
        </authorList>
    </citation>
    <scope>NUCLEOTIDE SEQUENCE [LARGE SCALE GENOMIC DNA]</scope>
    <source>
        <strain evidence="3 5">PVAS-1</strain>
    </source>
</reference>
<dbReference type="STRING" id="1210046.B277_07121"/>
<keyword evidence="6" id="KW-1185">Reference proteome</keyword>
<dbReference type="InterPro" id="IPR012338">
    <property type="entry name" value="Beta-lactam/transpept-like"/>
</dbReference>
<feature type="compositionally biased region" description="Low complexity" evidence="1">
    <location>
        <begin position="27"/>
        <end position="55"/>
    </location>
</feature>
<accession>K1EQM8</accession>
<name>K1EQM8_9MICO</name>